<keyword evidence="3" id="KW-0223">Dioxygenase</keyword>
<dbReference type="EMBL" id="CAMXCT030006112">
    <property type="protein sequence ID" value="CAL4801256.1"/>
    <property type="molecule type" value="Genomic_DNA"/>
</dbReference>
<proteinExistence type="predicted"/>
<dbReference type="PANTHER" id="PTHR12463:SF1">
    <property type="entry name" value="2-OXOGLUTARATE AND FE-DEPENDENT OXYGENASE FAMILY PROTEIN"/>
    <property type="match status" value="1"/>
</dbReference>
<name>A0A9P1DP70_9DINO</name>
<protein>
    <submittedName>
        <fullName evidence="3">Fe2OG dioxygenase domain-containing protein</fullName>
    </submittedName>
</protein>
<gene>
    <name evidence="2" type="ORF">C1SCF055_LOCUS38881</name>
</gene>
<dbReference type="InterPro" id="IPR037151">
    <property type="entry name" value="AlkB-like_sf"/>
</dbReference>
<dbReference type="EMBL" id="CAMXCT010006112">
    <property type="protein sequence ID" value="CAI4013944.1"/>
    <property type="molecule type" value="Genomic_DNA"/>
</dbReference>
<dbReference type="Gene3D" id="2.60.120.590">
    <property type="entry name" value="Alpha-ketoglutarate-dependent dioxygenase AlkB-like"/>
    <property type="match status" value="1"/>
</dbReference>
<dbReference type="GO" id="GO:0051213">
    <property type="term" value="F:dioxygenase activity"/>
    <property type="evidence" value="ECO:0007669"/>
    <property type="project" value="UniProtKB-KW"/>
</dbReference>
<comment type="caution">
    <text evidence="2">The sequence shown here is derived from an EMBL/GenBank/DDBJ whole genome shotgun (WGS) entry which is preliminary data.</text>
</comment>
<sequence length="365" mass="40555">MSPRARATLPTAFLVLAVAVTSLAWRSRAVSFAVLTPRPAQKAAQEAQEAVDFSQMTGPGILHEMIGEYALPKPVVLSPHGQLRVQEDLGVNVTVVGDEAYIVSPQHWSNYRPLGLVEETYLRDMEGETVSHEENPGIRVEPDFVSEAEEDHIMAELIELASTFGYDFAAEEEAASSASWRMTGRDEKKTDLPLAPWGWGKDFHESKLPSGLRSVVEKLQSLPGYPLGPIRDVTVNIRSSDDYQMVPHVDPLLDGPNSFVLSLLSSAVVTFSPIATLRTEIERANDDEQYAQHSYTDDDIDCLVPRRAIYHFAGNARYLWTHAVRPSVSAGDGTDGTFERWGTWDKVLRREKNRAAIIFTFADPM</sequence>
<dbReference type="OrthoDB" id="412814at2759"/>
<feature type="chain" id="PRO_5043271655" evidence="1">
    <location>
        <begin position="30"/>
        <end position="365"/>
    </location>
</feature>
<evidence type="ECO:0000313" key="2">
    <source>
        <dbReference type="EMBL" id="CAI4013944.1"/>
    </source>
</evidence>
<feature type="signal peptide" evidence="1">
    <location>
        <begin position="1"/>
        <end position="29"/>
    </location>
</feature>
<evidence type="ECO:0000256" key="1">
    <source>
        <dbReference type="SAM" id="SignalP"/>
    </source>
</evidence>
<reference evidence="2" key="1">
    <citation type="submission" date="2022-10" db="EMBL/GenBank/DDBJ databases">
        <authorList>
            <person name="Chen Y."/>
            <person name="Dougan E. K."/>
            <person name="Chan C."/>
            <person name="Rhodes N."/>
            <person name="Thang M."/>
        </authorList>
    </citation>
    <scope>NUCLEOTIDE SEQUENCE</scope>
</reference>
<keyword evidence="3" id="KW-0560">Oxidoreductase</keyword>
<evidence type="ECO:0000313" key="3">
    <source>
        <dbReference type="EMBL" id="CAL4801256.1"/>
    </source>
</evidence>
<dbReference type="EMBL" id="CAMXCT020006112">
    <property type="protein sequence ID" value="CAL1167319.1"/>
    <property type="molecule type" value="Genomic_DNA"/>
</dbReference>
<dbReference type="SUPFAM" id="SSF51197">
    <property type="entry name" value="Clavaminate synthase-like"/>
    <property type="match status" value="1"/>
</dbReference>
<organism evidence="2">
    <name type="scientific">Cladocopium goreaui</name>
    <dbReference type="NCBI Taxonomy" id="2562237"/>
    <lineage>
        <taxon>Eukaryota</taxon>
        <taxon>Sar</taxon>
        <taxon>Alveolata</taxon>
        <taxon>Dinophyceae</taxon>
        <taxon>Suessiales</taxon>
        <taxon>Symbiodiniaceae</taxon>
        <taxon>Cladocopium</taxon>
    </lineage>
</organism>
<keyword evidence="1" id="KW-0732">Signal</keyword>
<dbReference type="GO" id="GO:0070988">
    <property type="term" value="P:demethylation"/>
    <property type="evidence" value="ECO:0007669"/>
    <property type="project" value="InterPro"/>
</dbReference>
<dbReference type="PANTHER" id="PTHR12463">
    <property type="entry name" value="OXYGENASE-RELATED"/>
    <property type="match status" value="1"/>
</dbReference>
<reference evidence="3 4" key="2">
    <citation type="submission" date="2024-05" db="EMBL/GenBank/DDBJ databases">
        <authorList>
            <person name="Chen Y."/>
            <person name="Shah S."/>
            <person name="Dougan E. K."/>
            <person name="Thang M."/>
            <person name="Chan C."/>
        </authorList>
    </citation>
    <scope>NUCLEOTIDE SEQUENCE [LARGE SCALE GENOMIC DNA]</scope>
</reference>
<keyword evidence="4" id="KW-1185">Reference proteome</keyword>
<dbReference type="AlphaFoldDB" id="A0A9P1DP70"/>
<dbReference type="GO" id="GO:0032451">
    <property type="term" value="F:demethylase activity"/>
    <property type="evidence" value="ECO:0007669"/>
    <property type="project" value="TreeGrafter"/>
</dbReference>
<dbReference type="InterPro" id="IPR032857">
    <property type="entry name" value="ALKBH4"/>
</dbReference>
<evidence type="ECO:0000313" key="4">
    <source>
        <dbReference type="Proteomes" id="UP001152797"/>
    </source>
</evidence>
<accession>A0A9P1DP70</accession>
<dbReference type="Proteomes" id="UP001152797">
    <property type="component" value="Unassembled WGS sequence"/>
</dbReference>